<feature type="transmembrane region" description="Helical" evidence="5">
    <location>
        <begin position="141"/>
        <end position="162"/>
    </location>
</feature>
<feature type="transmembrane region" description="Helical" evidence="5">
    <location>
        <begin position="53"/>
        <end position="70"/>
    </location>
</feature>
<dbReference type="Pfam" id="PF07690">
    <property type="entry name" value="MFS_1"/>
    <property type="match status" value="1"/>
</dbReference>
<dbReference type="OrthoDB" id="4532109at2"/>
<evidence type="ECO:0000256" key="2">
    <source>
        <dbReference type="ARBA" id="ARBA00022692"/>
    </source>
</evidence>
<feature type="transmembrane region" description="Helical" evidence="5">
    <location>
        <begin position="402"/>
        <end position="431"/>
    </location>
</feature>
<dbReference type="GO" id="GO:0005886">
    <property type="term" value="C:plasma membrane"/>
    <property type="evidence" value="ECO:0007669"/>
    <property type="project" value="UniProtKB-SubCell"/>
</dbReference>
<feature type="transmembrane region" description="Helical" evidence="5">
    <location>
        <begin position="339"/>
        <end position="361"/>
    </location>
</feature>
<feature type="transmembrane region" description="Helical" evidence="5">
    <location>
        <begin position="232"/>
        <end position="251"/>
    </location>
</feature>
<evidence type="ECO:0000256" key="5">
    <source>
        <dbReference type="SAM" id="Phobius"/>
    </source>
</evidence>
<dbReference type="PANTHER" id="PTHR42718:SF39">
    <property type="entry name" value="ACTINORHODIN TRANSPORTER-RELATED"/>
    <property type="match status" value="1"/>
</dbReference>
<evidence type="ECO:0000313" key="9">
    <source>
        <dbReference type="Proteomes" id="UP000076321"/>
    </source>
</evidence>
<dbReference type="PROSITE" id="PS50850">
    <property type="entry name" value="MFS"/>
    <property type="match status" value="1"/>
</dbReference>
<feature type="transmembrane region" description="Helical" evidence="5">
    <location>
        <begin position="107"/>
        <end position="132"/>
    </location>
</feature>
<name>A0A154MVG5_9PSEU</name>
<evidence type="ECO:0000256" key="4">
    <source>
        <dbReference type="ARBA" id="ARBA00023136"/>
    </source>
</evidence>
<dbReference type="InterPro" id="IPR011701">
    <property type="entry name" value="MFS"/>
</dbReference>
<evidence type="ECO:0000256" key="3">
    <source>
        <dbReference type="ARBA" id="ARBA00022989"/>
    </source>
</evidence>
<dbReference type="Proteomes" id="UP000076321">
    <property type="component" value="Unassembled WGS sequence"/>
</dbReference>
<dbReference type="PRINTS" id="PR01036">
    <property type="entry name" value="TCRTETB"/>
</dbReference>
<keyword evidence="3 5" id="KW-1133">Transmembrane helix</keyword>
<dbReference type="SUPFAM" id="SSF103473">
    <property type="entry name" value="MFS general substrate transporter"/>
    <property type="match status" value="1"/>
</dbReference>
<reference evidence="8 10" key="2">
    <citation type="submission" date="2016-11" db="EMBL/GenBank/DDBJ databases">
        <title>Genome sequencing of Amycolatopsis regifaucium.</title>
        <authorList>
            <person name="Mayilraj S."/>
            <person name="Kaur N."/>
        </authorList>
    </citation>
    <scope>NUCLEOTIDE SEQUENCE [LARGE SCALE GENOMIC DNA]</scope>
    <source>
        <strain evidence="8 10">GY080</strain>
    </source>
</reference>
<sequence length="522" mass="53957">MTTIPAPSVPRHAGLAMFVLAFASFMDLLDVGIVTVVVPVIQRDLGATYAQSQWFVVAYVLAFAVVLVVGGRLGDSHGRRRIFLIGVTGFTVLSACCAAAPNAELFIVARLLQGAFGALMTPQVFAMMQLLFRPERRGTGFMIYGAVINLAQVGAPLLGGLLATRDLFGLGWRAIFLINVPVGAAIVIATLALVGESRSPRRPRLDPIGITLIAVVTALVIVPLQQGREANWPWWLLAMLGAAVPLLLVLIDHERRRGGDAVLPTSLFRLRSFSAAGLLATLVMSTIISVNLILVWFTQLALGWTPMQTAVSLVGFAVALVTVGTWGAGRVPRFGRGTVAAGSVLLALGIAVLSSLVSVTGTALSPLAVSAALFVAGSGMALVVGTLVNIQLRDVPEGDAGAAGGILSAIFQFAGAVGVGVAATVFFALVAHGGNQAAAAPPGTPAAAFASCVRDQAADTNPFSQPVSCRSAELDRPAVVAALADAKQRAFADATTSTLWIQVGVLLLAAALSRLLPPKRAG</sequence>
<dbReference type="GO" id="GO:0022857">
    <property type="term" value="F:transmembrane transporter activity"/>
    <property type="evidence" value="ECO:0007669"/>
    <property type="project" value="InterPro"/>
</dbReference>
<proteinExistence type="predicted"/>
<feature type="domain" description="Major facilitator superfamily (MFS) profile" evidence="6">
    <location>
        <begin position="16"/>
        <end position="521"/>
    </location>
</feature>
<feature type="transmembrane region" description="Helical" evidence="5">
    <location>
        <begin position="207"/>
        <end position="226"/>
    </location>
</feature>
<feature type="transmembrane region" description="Helical" evidence="5">
    <location>
        <begin position="82"/>
        <end position="101"/>
    </location>
</feature>
<keyword evidence="4 5" id="KW-0472">Membrane</keyword>
<dbReference type="EMBL" id="LQCI01000002">
    <property type="protein sequence ID" value="KZB88338.1"/>
    <property type="molecule type" value="Genomic_DNA"/>
</dbReference>
<evidence type="ECO:0000313" key="7">
    <source>
        <dbReference type="EMBL" id="KZB88338.1"/>
    </source>
</evidence>
<feature type="transmembrane region" description="Helical" evidence="5">
    <location>
        <begin position="174"/>
        <end position="195"/>
    </location>
</feature>
<feature type="transmembrane region" description="Helical" evidence="5">
    <location>
        <begin position="499"/>
        <end position="516"/>
    </location>
</feature>
<comment type="subcellular location">
    <subcellularLocation>
        <location evidence="1">Cell membrane</location>
        <topology evidence="1">Multi-pass membrane protein</topology>
    </subcellularLocation>
</comment>
<feature type="transmembrane region" description="Helical" evidence="5">
    <location>
        <begin position="272"/>
        <end position="297"/>
    </location>
</feature>
<accession>A0A154MVG5</accession>
<evidence type="ECO:0000313" key="8">
    <source>
        <dbReference type="EMBL" id="OKA11449.1"/>
    </source>
</evidence>
<comment type="caution">
    <text evidence="7">The sequence shown here is derived from an EMBL/GenBank/DDBJ whole genome shotgun (WGS) entry which is preliminary data.</text>
</comment>
<feature type="transmembrane region" description="Helical" evidence="5">
    <location>
        <begin position="367"/>
        <end position="390"/>
    </location>
</feature>
<dbReference type="InterPro" id="IPR020846">
    <property type="entry name" value="MFS_dom"/>
</dbReference>
<feature type="transmembrane region" description="Helical" evidence="5">
    <location>
        <begin position="309"/>
        <end position="327"/>
    </location>
</feature>
<keyword evidence="10" id="KW-1185">Reference proteome</keyword>
<reference evidence="7 9" key="1">
    <citation type="submission" date="2015-12" db="EMBL/GenBank/DDBJ databases">
        <title>Amycolatopsis regifaucium genome sequencing and assembly.</title>
        <authorList>
            <person name="Mayilraj S."/>
        </authorList>
    </citation>
    <scope>NUCLEOTIDE SEQUENCE [LARGE SCALE GENOMIC DNA]</scope>
    <source>
        <strain evidence="7 9">GY080</strain>
    </source>
</reference>
<dbReference type="AlphaFoldDB" id="A0A154MVG5"/>
<keyword evidence="2 5" id="KW-0812">Transmembrane</keyword>
<dbReference type="PANTHER" id="PTHR42718">
    <property type="entry name" value="MAJOR FACILITATOR SUPERFAMILY MULTIDRUG TRANSPORTER MFSC"/>
    <property type="match status" value="1"/>
</dbReference>
<feature type="transmembrane region" description="Helical" evidence="5">
    <location>
        <begin position="12"/>
        <end position="41"/>
    </location>
</feature>
<dbReference type="RefSeq" id="WP_061983634.1">
    <property type="nucleotide sequence ID" value="NZ_FOPQ01000004.1"/>
</dbReference>
<organism evidence="7 9">
    <name type="scientific">Amycolatopsis regifaucium</name>
    <dbReference type="NCBI Taxonomy" id="546365"/>
    <lineage>
        <taxon>Bacteria</taxon>
        <taxon>Bacillati</taxon>
        <taxon>Actinomycetota</taxon>
        <taxon>Actinomycetes</taxon>
        <taxon>Pseudonocardiales</taxon>
        <taxon>Pseudonocardiaceae</taxon>
        <taxon>Amycolatopsis</taxon>
    </lineage>
</organism>
<evidence type="ECO:0000256" key="1">
    <source>
        <dbReference type="ARBA" id="ARBA00004651"/>
    </source>
</evidence>
<gene>
    <name evidence="8" type="ORF">ATP06_0200930</name>
    <name evidence="7" type="ORF">AVL48_20540</name>
</gene>
<dbReference type="CDD" id="cd17321">
    <property type="entry name" value="MFS_MMR_MDR_like"/>
    <property type="match status" value="1"/>
</dbReference>
<dbReference type="Gene3D" id="1.20.1250.20">
    <property type="entry name" value="MFS general substrate transporter like domains"/>
    <property type="match status" value="1"/>
</dbReference>
<protein>
    <recommendedName>
        <fullName evidence="6">Major facilitator superfamily (MFS) profile domain-containing protein</fullName>
    </recommendedName>
</protein>
<evidence type="ECO:0000259" key="6">
    <source>
        <dbReference type="PROSITE" id="PS50850"/>
    </source>
</evidence>
<dbReference type="Proteomes" id="UP000186883">
    <property type="component" value="Unassembled WGS sequence"/>
</dbReference>
<dbReference type="EMBL" id="LOBU02000001">
    <property type="protein sequence ID" value="OKA11449.1"/>
    <property type="molecule type" value="Genomic_DNA"/>
</dbReference>
<dbReference type="InterPro" id="IPR036259">
    <property type="entry name" value="MFS_trans_sf"/>
</dbReference>
<evidence type="ECO:0000313" key="10">
    <source>
        <dbReference type="Proteomes" id="UP000186883"/>
    </source>
</evidence>